<feature type="compositionally biased region" description="Basic and acidic residues" evidence="1">
    <location>
        <begin position="95"/>
        <end position="112"/>
    </location>
</feature>
<feature type="region of interest" description="Disordered" evidence="1">
    <location>
        <begin position="138"/>
        <end position="161"/>
    </location>
</feature>
<dbReference type="Proteomes" id="UP000216207">
    <property type="component" value="Unassembled WGS sequence"/>
</dbReference>
<accession>A0A268P379</accession>
<feature type="compositionally biased region" description="Basic and acidic residues" evidence="1">
    <location>
        <begin position="145"/>
        <end position="161"/>
    </location>
</feature>
<feature type="region of interest" description="Disordered" evidence="1">
    <location>
        <begin position="89"/>
        <end position="124"/>
    </location>
</feature>
<name>A0A268P379_SHOCL</name>
<dbReference type="SUPFAM" id="SSF160544">
    <property type="entry name" value="EscU C-terminal domain-like"/>
    <property type="match status" value="1"/>
</dbReference>
<evidence type="ECO:0008006" key="4">
    <source>
        <dbReference type="Google" id="ProtNLM"/>
    </source>
</evidence>
<evidence type="ECO:0000256" key="1">
    <source>
        <dbReference type="SAM" id="MobiDB-lite"/>
    </source>
</evidence>
<gene>
    <name evidence="2" type="ORF">CHH72_04120</name>
</gene>
<evidence type="ECO:0000313" key="2">
    <source>
        <dbReference type="EMBL" id="PAE90177.1"/>
    </source>
</evidence>
<dbReference type="GO" id="GO:0009306">
    <property type="term" value="P:protein secretion"/>
    <property type="evidence" value="ECO:0007669"/>
    <property type="project" value="InterPro"/>
</dbReference>
<dbReference type="InterPro" id="IPR006135">
    <property type="entry name" value="T3SS_substrate_exporter"/>
</dbReference>
<dbReference type="EMBL" id="NPCC01000005">
    <property type="protein sequence ID" value="PAE90177.1"/>
    <property type="molecule type" value="Genomic_DNA"/>
</dbReference>
<dbReference type="RefSeq" id="WP_095326173.1">
    <property type="nucleotide sequence ID" value="NZ_JAUPFH010000001.1"/>
</dbReference>
<comment type="caution">
    <text evidence="2">The sequence shown here is derived from an EMBL/GenBank/DDBJ whole genome shotgun (WGS) entry which is preliminary data.</text>
</comment>
<dbReference type="GO" id="GO:0016020">
    <property type="term" value="C:membrane"/>
    <property type="evidence" value="ECO:0007669"/>
    <property type="project" value="InterPro"/>
</dbReference>
<dbReference type="Gene3D" id="3.40.1690.10">
    <property type="entry name" value="secretion proteins EscU"/>
    <property type="match status" value="1"/>
</dbReference>
<dbReference type="AlphaFoldDB" id="A0A268P379"/>
<protein>
    <recommendedName>
        <fullName evidence="4">Flagellar biosynthesis protein FlhB</fullName>
    </recommendedName>
</protein>
<dbReference type="Pfam" id="PF01312">
    <property type="entry name" value="Bac_export_2"/>
    <property type="match status" value="1"/>
</dbReference>
<dbReference type="InterPro" id="IPR029025">
    <property type="entry name" value="T3SS_substrate_exporter_C"/>
</dbReference>
<sequence length="161" mass="18337">MKQKRMKRAYALSYKDGDVAPRLVAKGARKQAEAMVAEAKKQGIPVIKHQQLSEELAHLREKQFIPESLYEVAAELFVFLHSLDSVHDFSGSAHTKTEKGGKEMDEKRKIGEEEFSDEFGQHRPALEKDMIAKGLKALFSKKNKPRQESAEPTEEKQKDKK</sequence>
<organism evidence="2 3">
    <name type="scientific">Shouchella clausii</name>
    <name type="common">Alkalihalobacillus clausii</name>
    <dbReference type="NCBI Taxonomy" id="79880"/>
    <lineage>
        <taxon>Bacteria</taxon>
        <taxon>Bacillati</taxon>
        <taxon>Bacillota</taxon>
        <taxon>Bacilli</taxon>
        <taxon>Bacillales</taxon>
        <taxon>Bacillaceae</taxon>
        <taxon>Shouchella</taxon>
    </lineage>
</organism>
<proteinExistence type="predicted"/>
<reference evidence="2 3" key="1">
    <citation type="submission" date="2017-07" db="EMBL/GenBank/DDBJ databases">
        <title>Isolation and whole genome analysis of endospore-forming bacteria from heroin.</title>
        <authorList>
            <person name="Kalinowski J."/>
            <person name="Ahrens B."/>
            <person name="Al-Dilaimi A."/>
            <person name="Winkler A."/>
            <person name="Wibberg D."/>
            <person name="Schleenbecker U."/>
            <person name="Ruckert C."/>
            <person name="Wolfel R."/>
            <person name="Grass G."/>
        </authorList>
    </citation>
    <scope>NUCLEOTIDE SEQUENCE [LARGE SCALE GENOMIC DNA]</scope>
    <source>
        <strain evidence="2 3">7539</strain>
    </source>
</reference>
<evidence type="ECO:0000313" key="3">
    <source>
        <dbReference type="Proteomes" id="UP000216207"/>
    </source>
</evidence>